<name>A0A933NYG0_9HYPH</name>
<dbReference type="EMBL" id="JACRAF010000020">
    <property type="protein sequence ID" value="MBI4921427.1"/>
    <property type="molecule type" value="Genomic_DNA"/>
</dbReference>
<evidence type="ECO:0000313" key="1">
    <source>
        <dbReference type="EMBL" id="MBI4921427.1"/>
    </source>
</evidence>
<gene>
    <name evidence="1" type="ORF">HY834_06730</name>
</gene>
<accession>A0A933NYG0</accession>
<comment type="caution">
    <text evidence="1">The sequence shown here is derived from an EMBL/GenBank/DDBJ whole genome shotgun (WGS) entry which is preliminary data.</text>
</comment>
<proteinExistence type="predicted"/>
<protein>
    <submittedName>
        <fullName evidence="1">Uncharacterized protein</fullName>
    </submittedName>
</protein>
<dbReference type="AlphaFoldDB" id="A0A933NYG0"/>
<reference evidence="1" key="1">
    <citation type="submission" date="2020-07" db="EMBL/GenBank/DDBJ databases">
        <title>Huge and variable diversity of episymbiotic CPR bacteria and DPANN archaea in groundwater ecosystems.</title>
        <authorList>
            <person name="He C.Y."/>
            <person name="Keren R."/>
            <person name="Whittaker M."/>
            <person name="Farag I.F."/>
            <person name="Doudna J."/>
            <person name="Cate J.H.D."/>
            <person name="Banfield J.F."/>
        </authorList>
    </citation>
    <scope>NUCLEOTIDE SEQUENCE</scope>
    <source>
        <strain evidence="1">NC_groundwater_1586_Pr3_B-0.1um_66_15</strain>
    </source>
</reference>
<organism evidence="1 2">
    <name type="scientific">Devosia nanyangense</name>
    <dbReference type="NCBI Taxonomy" id="1228055"/>
    <lineage>
        <taxon>Bacteria</taxon>
        <taxon>Pseudomonadati</taxon>
        <taxon>Pseudomonadota</taxon>
        <taxon>Alphaproteobacteria</taxon>
        <taxon>Hyphomicrobiales</taxon>
        <taxon>Devosiaceae</taxon>
        <taxon>Devosia</taxon>
    </lineage>
</organism>
<sequence length="356" mass="38333">MLRFVPHVEDLPMMQRRNESIETRQQGLEIPLTNVRISANWLWGATIMTLRRLSLLLLGTASVLAWQAAALAADLLAPEPFAEQDQTLPAVSAINGKWELDAGVLSPVGGLFRAAGSVSVPLGDRFGVQIDGSLTLTGAGVVYGGALHAFTRDPSRYLLGVTAGVVVAPANATLVAVGPEGELYLDRMSFEGWAGFAAINYVNPATPDIAGVFAMGDIAYYPMDDLRLNLGGRYLLGELSVRAGTEYLFRQFGTPLSVTAEARLYNTGAYAFRVGLKGYLGGNDDQKSLVDRHRQDDPENKAIDLYNASGDLLYAQPPTVTPPPPPPDPEAVCLAQNPVDGGYYYWDGECNFSSYD</sequence>
<dbReference type="Proteomes" id="UP000782610">
    <property type="component" value="Unassembled WGS sequence"/>
</dbReference>
<evidence type="ECO:0000313" key="2">
    <source>
        <dbReference type="Proteomes" id="UP000782610"/>
    </source>
</evidence>